<evidence type="ECO:0000313" key="3">
    <source>
        <dbReference type="Proteomes" id="UP001491310"/>
    </source>
</evidence>
<evidence type="ECO:0000313" key="2">
    <source>
        <dbReference type="EMBL" id="KAK9905777.1"/>
    </source>
</evidence>
<evidence type="ECO:0000256" key="1">
    <source>
        <dbReference type="SAM" id="MobiDB-lite"/>
    </source>
</evidence>
<dbReference type="EMBL" id="JALJOT010000011">
    <property type="protein sequence ID" value="KAK9905777.1"/>
    <property type="molecule type" value="Genomic_DNA"/>
</dbReference>
<reference evidence="2 3" key="1">
    <citation type="journal article" date="2024" name="Nat. Commun.">
        <title>Phylogenomics reveals the evolutionary origins of lichenization in chlorophyte algae.</title>
        <authorList>
            <person name="Puginier C."/>
            <person name="Libourel C."/>
            <person name="Otte J."/>
            <person name="Skaloud P."/>
            <person name="Haon M."/>
            <person name="Grisel S."/>
            <person name="Petersen M."/>
            <person name="Berrin J.G."/>
            <person name="Delaux P.M."/>
            <person name="Dal Grande F."/>
            <person name="Keller J."/>
        </authorList>
    </citation>
    <scope>NUCLEOTIDE SEQUENCE [LARGE SCALE GENOMIC DNA]</scope>
    <source>
        <strain evidence="2 3">SAG 216-7</strain>
    </source>
</reference>
<dbReference type="Proteomes" id="UP001491310">
    <property type="component" value="Unassembled WGS sequence"/>
</dbReference>
<proteinExistence type="predicted"/>
<name>A0ABR2YHW8_9CHLO</name>
<dbReference type="PANTHER" id="PTHR34801">
    <property type="entry name" value="EXPRESSED PROTEIN"/>
    <property type="match status" value="1"/>
</dbReference>
<gene>
    <name evidence="2" type="ORF">WJX75_006092</name>
</gene>
<accession>A0ABR2YHW8</accession>
<feature type="region of interest" description="Disordered" evidence="1">
    <location>
        <begin position="1"/>
        <end position="24"/>
    </location>
</feature>
<evidence type="ECO:0008006" key="4">
    <source>
        <dbReference type="Google" id="ProtNLM"/>
    </source>
</evidence>
<keyword evidence="3" id="KW-1185">Reference proteome</keyword>
<sequence length="297" mass="33089">MCHHCQPSASGRTDHQAHRCSSARHSIPSRRQALLLLAGAISLSPSARAIAKEEEDSLYALGEINNVLNVCPLNSPSCISSQNDDQFHFAAPWQYDGTMAEACKNLVSVATGGKYESLVDGAPGLPGISRGDAAAFILEGFQSTLRGERLPVQPQRQRKTSTALFDGVLADRHTTEDGSEYIHLILNRGREPAAVLDVEFLFLSGDNIVDIWAASRGRPGLQDSQVGLSFSEGVVYDRNIAKRRMEELRKALQWETAPVITDFDPRYNNKRLLWFERLYQPFLGQNYRIEEEPIYDK</sequence>
<protein>
    <recommendedName>
        <fullName evidence="4">SLH domain-containing protein</fullName>
    </recommendedName>
</protein>
<organism evidence="2 3">
    <name type="scientific">Coccomyxa subellipsoidea</name>
    <dbReference type="NCBI Taxonomy" id="248742"/>
    <lineage>
        <taxon>Eukaryota</taxon>
        <taxon>Viridiplantae</taxon>
        <taxon>Chlorophyta</taxon>
        <taxon>core chlorophytes</taxon>
        <taxon>Trebouxiophyceae</taxon>
        <taxon>Trebouxiophyceae incertae sedis</taxon>
        <taxon>Coccomyxaceae</taxon>
        <taxon>Coccomyxa</taxon>
    </lineage>
</organism>
<comment type="caution">
    <text evidence="2">The sequence shown here is derived from an EMBL/GenBank/DDBJ whole genome shotgun (WGS) entry which is preliminary data.</text>
</comment>
<dbReference type="PANTHER" id="PTHR34801:SF2">
    <property type="entry name" value="EXPRESSED PROTEIN"/>
    <property type="match status" value="1"/>
</dbReference>